<protein>
    <submittedName>
        <fullName evidence="2">Uncharacterized protein</fullName>
    </submittedName>
</protein>
<proteinExistence type="predicted"/>
<keyword evidence="1" id="KW-0812">Transmembrane</keyword>
<feature type="transmembrane region" description="Helical" evidence="1">
    <location>
        <begin position="34"/>
        <end position="52"/>
    </location>
</feature>
<sequence>MARDEDASGDQVEWLDLDSSDAVRLPERRPWPGWLRFGVVLAVLALVALVVTTQRDRQPTSRAVPGPTQRTAAVVVPTAAPSTIDAPPPPVSMIALGHPLLGVTSGWELYGRGPGALVRIEPARGLITRTTVPGLLSSGPVSFVIGADAVIIRPIDRVPGYLVVDGRSSRPIVLAPGSGGPVFPGPSPSQVWMQTGDDTSPTLTLSELDGSRPTASIPVPAGSSPLEASSDGAGYLLFTRPDGTYQGRPGMLRRHAAGHRTDGMGGCALRCAASVPDGLHQQG</sequence>
<evidence type="ECO:0000313" key="2">
    <source>
        <dbReference type="EMBL" id="MDT0262655.1"/>
    </source>
</evidence>
<reference evidence="3" key="1">
    <citation type="submission" date="2023-07" db="EMBL/GenBank/DDBJ databases">
        <title>30 novel species of actinomycetes from the DSMZ collection.</title>
        <authorList>
            <person name="Nouioui I."/>
        </authorList>
    </citation>
    <scope>NUCLEOTIDE SEQUENCE [LARGE SCALE GENOMIC DNA]</scope>
    <source>
        <strain evidence="3">DSM 44399</strain>
    </source>
</reference>
<accession>A0ABU2JCF3</accession>
<dbReference type="RefSeq" id="WP_311423804.1">
    <property type="nucleotide sequence ID" value="NZ_JAVREH010000020.1"/>
</dbReference>
<comment type="caution">
    <text evidence="2">The sequence shown here is derived from an EMBL/GenBank/DDBJ whole genome shotgun (WGS) entry which is preliminary data.</text>
</comment>
<organism evidence="2 3">
    <name type="scientific">Jatrophihabitans lederbergiae</name>
    <dbReference type="NCBI Taxonomy" id="3075547"/>
    <lineage>
        <taxon>Bacteria</taxon>
        <taxon>Bacillati</taxon>
        <taxon>Actinomycetota</taxon>
        <taxon>Actinomycetes</taxon>
        <taxon>Jatrophihabitantales</taxon>
        <taxon>Jatrophihabitantaceae</taxon>
        <taxon>Jatrophihabitans</taxon>
    </lineage>
</organism>
<evidence type="ECO:0000256" key="1">
    <source>
        <dbReference type="SAM" id="Phobius"/>
    </source>
</evidence>
<dbReference type="EMBL" id="JAVREH010000020">
    <property type="protein sequence ID" value="MDT0262655.1"/>
    <property type="molecule type" value="Genomic_DNA"/>
</dbReference>
<gene>
    <name evidence="2" type="ORF">RM423_14765</name>
</gene>
<keyword evidence="1" id="KW-1133">Transmembrane helix</keyword>
<dbReference type="Proteomes" id="UP001183176">
    <property type="component" value="Unassembled WGS sequence"/>
</dbReference>
<keyword evidence="1" id="KW-0472">Membrane</keyword>
<evidence type="ECO:0000313" key="3">
    <source>
        <dbReference type="Proteomes" id="UP001183176"/>
    </source>
</evidence>
<name>A0ABU2JCF3_9ACTN</name>
<keyword evidence="3" id="KW-1185">Reference proteome</keyword>